<keyword evidence="3" id="KW-0732">Signal</keyword>
<feature type="domain" description="Ig-like" evidence="10">
    <location>
        <begin position="21"/>
        <end position="115"/>
    </location>
</feature>
<keyword evidence="7" id="KW-0472">Membrane</keyword>
<evidence type="ECO:0000256" key="5">
    <source>
        <dbReference type="ARBA" id="ARBA00022889"/>
    </source>
</evidence>
<dbReference type="Pfam" id="PF13927">
    <property type="entry name" value="Ig_3"/>
    <property type="match status" value="1"/>
</dbReference>
<dbReference type="AlphaFoldDB" id="A0A0E4C774"/>
<keyword evidence="8" id="KW-1015">Disulfide bond</keyword>
<proteinExistence type="predicted"/>
<evidence type="ECO:0000256" key="2">
    <source>
        <dbReference type="ARBA" id="ARBA00022692"/>
    </source>
</evidence>
<evidence type="ECO:0000256" key="3">
    <source>
        <dbReference type="ARBA" id="ARBA00022729"/>
    </source>
</evidence>
<dbReference type="GO" id="GO:0007155">
    <property type="term" value="P:cell adhesion"/>
    <property type="evidence" value="ECO:0007669"/>
    <property type="project" value="UniProtKB-KW"/>
</dbReference>
<dbReference type="FunFam" id="2.60.40.10:FF:000017">
    <property type="entry name" value="Down syndrome cell adhesion molecule b"/>
    <property type="match status" value="1"/>
</dbReference>
<dbReference type="SUPFAM" id="SSF48726">
    <property type="entry name" value="Immunoglobulin"/>
    <property type="match status" value="1"/>
</dbReference>
<dbReference type="Gene3D" id="2.60.40.10">
    <property type="entry name" value="Immunoglobulins"/>
    <property type="match status" value="1"/>
</dbReference>
<dbReference type="InterPro" id="IPR003599">
    <property type="entry name" value="Ig_sub"/>
</dbReference>
<evidence type="ECO:0000256" key="1">
    <source>
        <dbReference type="ARBA" id="ARBA00004167"/>
    </source>
</evidence>
<dbReference type="EMBL" id="HACL01000265">
    <property type="protein sequence ID" value="CFW94559.1"/>
    <property type="molecule type" value="Transcribed_RNA"/>
</dbReference>
<dbReference type="InterPro" id="IPR003598">
    <property type="entry name" value="Ig_sub2"/>
</dbReference>
<keyword evidence="4" id="KW-0677">Repeat</keyword>
<dbReference type="GO" id="GO:0048812">
    <property type="term" value="P:neuron projection morphogenesis"/>
    <property type="evidence" value="ECO:0007669"/>
    <property type="project" value="UniProtKB-ARBA"/>
</dbReference>
<evidence type="ECO:0000256" key="8">
    <source>
        <dbReference type="ARBA" id="ARBA00023157"/>
    </source>
</evidence>
<accession>A0A0E4C774</accession>
<dbReference type="InterPro" id="IPR007110">
    <property type="entry name" value="Ig-like_dom"/>
</dbReference>
<evidence type="ECO:0000313" key="11">
    <source>
        <dbReference type="EMBL" id="CFW94559.1"/>
    </source>
</evidence>
<dbReference type="SMART" id="SM00409">
    <property type="entry name" value="IG"/>
    <property type="match status" value="1"/>
</dbReference>
<dbReference type="GO" id="GO:0016020">
    <property type="term" value="C:membrane"/>
    <property type="evidence" value="ECO:0007669"/>
    <property type="project" value="UniProtKB-SubCell"/>
</dbReference>
<organism evidence="11">
    <name type="scientific">Anopheles gambiae</name>
    <name type="common">African malaria mosquito</name>
    <dbReference type="NCBI Taxonomy" id="7165"/>
    <lineage>
        <taxon>Eukaryota</taxon>
        <taxon>Metazoa</taxon>
        <taxon>Ecdysozoa</taxon>
        <taxon>Arthropoda</taxon>
        <taxon>Hexapoda</taxon>
        <taxon>Insecta</taxon>
        <taxon>Pterygota</taxon>
        <taxon>Neoptera</taxon>
        <taxon>Endopterygota</taxon>
        <taxon>Diptera</taxon>
        <taxon>Nematocera</taxon>
        <taxon>Culicoidea</taxon>
        <taxon>Culicidae</taxon>
        <taxon>Anophelinae</taxon>
        <taxon>Anopheles</taxon>
    </lineage>
</organism>
<evidence type="ECO:0000259" key="10">
    <source>
        <dbReference type="PROSITE" id="PS50835"/>
    </source>
</evidence>
<protein>
    <recommendedName>
        <fullName evidence="10">Ig-like domain-containing protein</fullName>
    </recommendedName>
</protein>
<dbReference type="SMART" id="SM00408">
    <property type="entry name" value="IGc2"/>
    <property type="match status" value="1"/>
</dbReference>
<dbReference type="InterPro" id="IPR036179">
    <property type="entry name" value="Ig-like_dom_sf"/>
</dbReference>
<evidence type="ECO:0000256" key="4">
    <source>
        <dbReference type="ARBA" id="ARBA00022737"/>
    </source>
</evidence>
<keyword evidence="5" id="KW-0130">Cell adhesion</keyword>
<name>A0A0E4C774_ANOGA</name>
<evidence type="ECO:0000256" key="7">
    <source>
        <dbReference type="ARBA" id="ARBA00023136"/>
    </source>
</evidence>
<keyword evidence="9" id="KW-0393">Immunoglobulin domain</keyword>
<comment type="subcellular location">
    <subcellularLocation>
        <location evidence="1">Membrane</location>
        <topology evidence="1">Single-pass membrane protein</topology>
    </subcellularLocation>
</comment>
<sequence>MALYLLSERLILSLLKLPVPPKIAPFTFGDEPLNYGDSALIYCSITSGDFPIKIQWYLNEVAVDQLDPFYNINQADFGKKAKALSIDGVNERHVGNYTCRATNQAEVTTFSAVLNVNG</sequence>
<evidence type="ECO:0000256" key="6">
    <source>
        <dbReference type="ARBA" id="ARBA00022989"/>
    </source>
</evidence>
<evidence type="ECO:0000256" key="9">
    <source>
        <dbReference type="ARBA" id="ARBA00023319"/>
    </source>
</evidence>
<dbReference type="PROSITE" id="PS50835">
    <property type="entry name" value="IG_LIKE"/>
    <property type="match status" value="1"/>
</dbReference>
<keyword evidence="2" id="KW-0812">Transmembrane</keyword>
<reference evidence="11" key="1">
    <citation type="submission" date="2015-03" db="EMBL/GenBank/DDBJ databases">
        <title>Long non-coding RNA discovery across the genus Anopheles reveals conserved secondary structures within and beyond the Gambiae complex.</title>
        <authorList>
            <person name="Jenkins A."/>
            <person name="Waterhouse R."/>
            <person name="Muskavitch M."/>
        </authorList>
    </citation>
    <scope>NUCLEOTIDE SEQUENCE</scope>
    <source>
        <tissue evidence="11">Whole body</tissue>
    </source>
</reference>
<dbReference type="InterPro" id="IPR013783">
    <property type="entry name" value="Ig-like_fold"/>
</dbReference>
<keyword evidence="6" id="KW-1133">Transmembrane helix</keyword>